<organism evidence="3 4">
    <name type="scientific">Calocera cornea HHB12733</name>
    <dbReference type="NCBI Taxonomy" id="1353952"/>
    <lineage>
        <taxon>Eukaryota</taxon>
        <taxon>Fungi</taxon>
        <taxon>Dikarya</taxon>
        <taxon>Basidiomycota</taxon>
        <taxon>Agaricomycotina</taxon>
        <taxon>Dacrymycetes</taxon>
        <taxon>Dacrymycetales</taxon>
        <taxon>Dacrymycetaceae</taxon>
        <taxon>Calocera</taxon>
    </lineage>
</organism>
<evidence type="ECO:0000313" key="4">
    <source>
        <dbReference type="Proteomes" id="UP000076842"/>
    </source>
</evidence>
<feature type="domain" description="DUF6535" evidence="2">
    <location>
        <begin position="1"/>
        <end position="94"/>
    </location>
</feature>
<feature type="non-terminal residue" evidence="3">
    <location>
        <position position="121"/>
    </location>
</feature>
<dbReference type="InterPro" id="IPR045338">
    <property type="entry name" value="DUF6535"/>
</dbReference>
<dbReference type="EMBL" id="KV424022">
    <property type="protein sequence ID" value="KZT54091.1"/>
    <property type="molecule type" value="Genomic_DNA"/>
</dbReference>
<evidence type="ECO:0000259" key="2">
    <source>
        <dbReference type="Pfam" id="PF20153"/>
    </source>
</evidence>
<keyword evidence="4" id="KW-1185">Reference proteome</keyword>
<accession>A0A165E4Q4</accession>
<feature type="transmembrane region" description="Helical" evidence="1">
    <location>
        <begin position="64"/>
        <end position="85"/>
    </location>
</feature>
<dbReference type="AlphaFoldDB" id="A0A165E4Q4"/>
<sequence>PFAPPAWALLVNGLWLASLMISLFAAVTAMLVKEWLRAYHTDTAHVPVERAQQRQFRYDGMLKWFLPNIVSSLPLFIHLSVFLFATGLVVYTWSLSLVLSMPLIVLLAIAFGLYTTSAIAP</sequence>
<reference evidence="3 4" key="1">
    <citation type="journal article" date="2016" name="Mol. Biol. Evol.">
        <title>Comparative Genomics of Early-Diverging Mushroom-Forming Fungi Provides Insights into the Origins of Lignocellulose Decay Capabilities.</title>
        <authorList>
            <person name="Nagy L.G."/>
            <person name="Riley R."/>
            <person name="Tritt A."/>
            <person name="Adam C."/>
            <person name="Daum C."/>
            <person name="Floudas D."/>
            <person name="Sun H."/>
            <person name="Yadav J.S."/>
            <person name="Pangilinan J."/>
            <person name="Larsson K.H."/>
            <person name="Matsuura K."/>
            <person name="Barry K."/>
            <person name="Labutti K."/>
            <person name="Kuo R."/>
            <person name="Ohm R.A."/>
            <person name="Bhattacharya S.S."/>
            <person name="Shirouzu T."/>
            <person name="Yoshinaga Y."/>
            <person name="Martin F.M."/>
            <person name="Grigoriev I.V."/>
            <person name="Hibbett D.S."/>
        </authorList>
    </citation>
    <scope>NUCLEOTIDE SEQUENCE [LARGE SCALE GENOMIC DNA]</scope>
    <source>
        <strain evidence="3 4">HHB12733</strain>
    </source>
</reference>
<feature type="non-terminal residue" evidence="3">
    <location>
        <position position="1"/>
    </location>
</feature>
<keyword evidence="1" id="KW-0472">Membrane</keyword>
<evidence type="ECO:0000256" key="1">
    <source>
        <dbReference type="SAM" id="Phobius"/>
    </source>
</evidence>
<dbReference type="Proteomes" id="UP000076842">
    <property type="component" value="Unassembled WGS sequence"/>
</dbReference>
<gene>
    <name evidence="3" type="ORF">CALCODRAFT_420470</name>
</gene>
<dbReference type="Pfam" id="PF20153">
    <property type="entry name" value="DUF6535"/>
    <property type="match status" value="1"/>
</dbReference>
<protein>
    <recommendedName>
        <fullName evidence="2">DUF6535 domain-containing protein</fullName>
    </recommendedName>
</protein>
<dbReference type="OrthoDB" id="3221808at2759"/>
<name>A0A165E4Q4_9BASI</name>
<feature type="transmembrane region" description="Helical" evidence="1">
    <location>
        <begin position="91"/>
        <end position="114"/>
    </location>
</feature>
<proteinExistence type="predicted"/>
<evidence type="ECO:0000313" key="3">
    <source>
        <dbReference type="EMBL" id="KZT54091.1"/>
    </source>
</evidence>
<keyword evidence="1" id="KW-0812">Transmembrane</keyword>
<keyword evidence="1" id="KW-1133">Transmembrane helix</keyword>
<feature type="transmembrane region" description="Helical" evidence="1">
    <location>
        <begin position="6"/>
        <end position="32"/>
    </location>
</feature>
<dbReference type="STRING" id="1353952.A0A165E4Q4"/>
<dbReference type="InParanoid" id="A0A165E4Q4"/>